<organism evidence="1 2">
    <name type="scientific">Pseudomonas gingeri NCPPB 3146 = LMG 5327</name>
    <dbReference type="NCBI Taxonomy" id="707248"/>
    <lineage>
        <taxon>Bacteria</taxon>
        <taxon>Pseudomonadati</taxon>
        <taxon>Pseudomonadota</taxon>
        <taxon>Gammaproteobacteria</taxon>
        <taxon>Pseudomonadales</taxon>
        <taxon>Pseudomonadaceae</taxon>
        <taxon>Pseudomonas</taxon>
    </lineage>
</organism>
<name>A0ABX4Y8R2_9PSED</name>
<gene>
    <name evidence="1" type="ORF">CCU68_06610</name>
</gene>
<comment type="caution">
    <text evidence="1">The sequence shown here is derived from an EMBL/GenBank/DDBJ whole genome shotgun (WGS) entry which is preliminary data.</text>
</comment>
<evidence type="ECO:0000313" key="2">
    <source>
        <dbReference type="Proteomes" id="UP000236232"/>
    </source>
</evidence>
<sequence>MRWQLNEGVRASELLIQQAVDGLRRYETALSKGASTEEVERLRMMAESLFQAVTEHHLRAAGCYLSTLH</sequence>
<accession>A0ABX4Y8R2</accession>
<dbReference type="EMBL" id="POWE01000044">
    <property type="protein sequence ID" value="PNQ93390.1"/>
    <property type="molecule type" value="Genomic_DNA"/>
</dbReference>
<keyword evidence="2" id="KW-1185">Reference proteome</keyword>
<proteinExistence type="predicted"/>
<reference evidence="1 2" key="1">
    <citation type="submission" date="2018-01" db="EMBL/GenBank/DDBJ databases">
        <title>Draft Genome Sequence of Pseudomonas gingeri NCPPB 3146 (LMG 5327), a White Line Reaction Producer.</title>
        <authorList>
            <person name="Rokni-Zadeh H."/>
            <person name="Bahrami T."/>
            <person name="Zarvandi S."/>
            <person name="Changi-Ashtiani M."/>
            <person name="De Mot R."/>
        </authorList>
    </citation>
    <scope>NUCLEOTIDE SEQUENCE [LARGE SCALE GENOMIC DNA]</scope>
    <source>
        <strain evidence="2">NCPPB 3146 \ LMG 5327</strain>
    </source>
</reference>
<evidence type="ECO:0000313" key="1">
    <source>
        <dbReference type="EMBL" id="PNQ93390.1"/>
    </source>
</evidence>
<dbReference type="Proteomes" id="UP000236232">
    <property type="component" value="Unassembled WGS sequence"/>
</dbReference>
<protein>
    <submittedName>
        <fullName evidence="1">Uncharacterized protein</fullName>
    </submittedName>
</protein>